<dbReference type="NCBIfam" id="TIGR00758">
    <property type="entry name" value="UDG_fam4"/>
    <property type="match status" value="1"/>
</dbReference>
<dbReference type="EMBL" id="CDGJ01000005">
    <property type="protein sequence ID" value="CEJ05967.1"/>
    <property type="molecule type" value="Genomic_DNA"/>
</dbReference>
<keyword evidence="7" id="KW-0227">DNA damage</keyword>
<dbReference type="SMART" id="SM00987">
    <property type="entry name" value="UreE_C"/>
    <property type="match status" value="1"/>
</dbReference>
<proteinExistence type="inferred from homology"/>
<dbReference type="InterPro" id="IPR051536">
    <property type="entry name" value="UDG_Type-4/5"/>
</dbReference>
<dbReference type="RefSeq" id="WP_240985868.1">
    <property type="nucleotide sequence ID" value="NZ_CDGJ01000005.1"/>
</dbReference>
<evidence type="ECO:0000256" key="7">
    <source>
        <dbReference type="ARBA" id="ARBA00022763"/>
    </source>
</evidence>
<evidence type="ECO:0000256" key="1">
    <source>
        <dbReference type="ARBA" id="ARBA00001400"/>
    </source>
</evidence>
<evidence type="ECO:0000313" key="14">
    <source>
        <dbReference type="EMBL" id="CEJ05967.1"/>
    </source>
</evidence>
<keyword evidence="9" id="KW-0408">Iron</keyword>
<keyword evidence="8" id="KW-0378">Hydrolase</keyword>
<keyword evidence="15" id="KW-1185">Reference proteome</keyword>
<dbReference type="InterPro" id="IPR005273">
    <property type="entry name" value="Ura-DNA_glyco_family4"/>
</dbReference>
<accession>A0A8S0WH84</accession>
<comment type="catalytic activity">
    <reaction evidence="1">
        <text>Hydrolyzes single-stranded DNA or mismatched double-stranded DNA and polynucleotides, releasing free uracil.</text>
        <dbReference type="EC" id="3.2.2.27"/>
    </reaction>
</comment>
<evidence type="ECO:0000256" key="8">
    <source>
        <dbReference type="ARBA" id="ARBA00022801"/>
    </source>
</evidence>
<dbReference type="SMART" id="SM00986">
    <property type="entry name" value="UDG"/>
    <property type="match status" value="1"/>
</dbReference>
<keyword evidence="5" id="KW-0004">4Fe-4S</keyword>
<evidence type="ECO:0000313" key="13">
    <source>
        <dbReference type="EMBL" id="CAA7602512.1"/>
    </source>
</evidence>
<dbReference type="InterPro" id="IPR036895">
    <property type="entry name" value="Uracil-DNA_glycosylase-like_sf"/>
</dbReference>
<dbReference type="PANTHER" id="PTHR33693">
    <property type="entry name" value="TYPE-5 URACIL-DNA GLYCOSYLASE"/>
    <property type="match status" value="1"/>
</dbReference>
<dbReference type="KEGG" id="aacx:DEACI_3187"/>
<evidence type="ECO:0000256" key="10">
    <source>
        <dbReference type="ARBA" id="ARBA00023014"/>
    </source>
</evidence>
<feature type="domain" description="Uracil-DNA glycosylase-like" evidence="12">
    <location>
        <begin position="39"/>
        <end position="185"/>
    </location>
</feature>
<dbReference type="GO" id="GO:0051539">
    <property type="term" value="F:4 iron, 4 sulfur cluster binding"/>
    <property type="evidence" value="ECO:0007669"/>
    <property type="project" value="UniProtKB-KW"/>
</dbReference>
<dbReference type="SUPFAM" id="SSF52141">
    <property type="entry name" value="Uracil-DNA glycosylase-like"/>
    <property type="match status" value="1"/>
</dbReference>
<keyword evidence="10" id="KW-0411">Iron-sulfur</keyword>
<evidence type="ECO:0000256" key="6">
    <source>
        <dbReference type="ARBA" id="ARBA00022723"/>
    </source>
</evidence>
<evidence type="ECO:0000256" key="5">
    <source>
        <dbReference type="ARBA" id="ARBA00022485"/>
    </source>
</evidence>
<dbReference type="GO" id="GO:0046872">
    <property type="term" value="F:metal ion binding"/>
    <property type="evidence" value="ECO:0007669"/>
    <property type="project" value="UniProtKB-KW"/>
</dbReference>
<dbReference type="EMBL" id="LR746496">
    <property type="protein sequence ID" value="CAA7602512.1"/>
    <property type="molecule type" value="Genomic_DNA"/>
</dbReference>
<comment type="similarity">
    <text evidence="2">Belongs to the uracil-DNA glycosylase (UDG) superfamily. Type 4 (UDGa) family.</text>
</comment>
<reference evidence="13" key="2">
    <citation type="submission" date="2020-01" db="EMBL/GenBank/DDBJ databases">
        <authorList>
            <person name="Hornung B."/>
        </authorList>
    </citation>
    <scope>NUCLEOTIDE SEQUENCE</scope>
    <source>
        <strain evidence="13">PacBioINE</strain>
    </source>
</reference>
<dbReference type="PANTHER" id="PTHR33693:SF1">
    <property type="entry name" value="TYPE-4 URACIL-DNA GLYCOSYLASE"/>
    <property type="match status" value="1"/>
</dbReference>
<dbReference type="Pfam" id="PF03167">
    <property type="entry name" value="UDG"/>
    <property type="match status" value="1"/>
</dbReference>
<dbReference type="Proteomes" id="UP000836597">
    <property type="component" value="Chromosome"/>
</dbReference>
<name>A0A8S0WH84_9FIRM</name>
<keyword evidence="11" id="KW-0234">DNA repair</keyword>
<protein>
    <recommendedName>
        <fullName evidence="4">Type-4 uracil-DNA glycosylase</fullName>
        <ecNumber evidence="3">3.2.2.27</ecNumber>
    </recommendedName>
</protein>
<keyword evidence="6" id="KW-0479">Metal-binding</keyword>
<dbReference type="Proteomes" id="UP001071230">
    <property type="component" value="Unassembled WGS sequence"/>
</dbReference>
<dbReference type="Gene3D" id="3.40.470.10">
    <property type="entry name" value="Uracil-DNA glycosylase-like domain"/>
    <property type="match status" value="1"/>
</dbReference>
<evidence type="ECO:0000259" key="12">
    <source>
        <dbReference type="SMART" id="SM00986"/>
    </source>
</evidence>
<evidence type="ECO:0000256" key="2">
    <source>
        <dbReference type="ARBA" id="ARBA00006521"/>
    </source>
</evidence>
<sequence>MEPGERDRAELAAALAALANEAGSCNNCALRQGCRGVVFGEGNPASLIMFVGEGPGETEDELGRPFVGKAGQLLDKILTAANLPREKVYITNIVKCRPPGNRTPVMPEMQACLPWLRRQFAILRPKFMVLLGLAATHGILNPELKMGESHGHWFERGGVQFMPTYHPAAVLRNPGLRRSVWEDFRKIRDAVLNAGGQSHSL</sequence>
<dbReference type="AlphaFoldDB" id="A0A8S0WH84"/>
<dbReference type="GO" id="GO:0004844">
    <property type="term" value="F:uracil DNA N-glycosylase activity"/>
    <property type="evidence" value="ECO:0007669"/>
    <property type="project" value="UniProtKB-EC"/>
</dbReference>
<evidence type="ECO:0000313" key="15">
    <source>
        <dbReference type="Proteomes" id="UP001071230"/>
    </source>
</evidence>
<gene>
    <name evidence="14" type="ORF">DEACI_0387</name>
    <name evidence="13" type="ORF">DEACI_3187</name>
</gene>
<dbReference type="InterPro" id="IPR005122">
    <property type="entry name" value="Uracil-DNA_glycosylase-like"/>
</dbReference>
<evidence type="ECO:0000256" key="9">
    <source>
        <dbReference type="ARBA" id="ARBA00023004"/>
    </source>
</evidence>
<reference evidence="14" key="1">
    <citation type="submission" date="2014-11" db="EMBL/GenBank/DDBJ databases">
        <authorList>
            <person name="Hornung B.V."/>
        </authorList>
    </citation>
    <scope>NUCLEOTIDE SEQUENCE</scope>
    <source>
        <strain evidence="14">INE</strain>
    </source>
</reference>
<evidence type="ECO:0000256" key="4">
    <source>
        <dbReference type="ARBA" id="ARBA00019403"/>
    </source>
</evidence>
<evidence type="ECO:0000256" key="11">
    <source>
        <dbReference type="ARBA" id="ARBA00023204"/>
    </source>
</evidence>
<dbReference type="CDD" id="cd10030">
    <property type="entry name" value="UDG-F4_TTUDGA_SPO1dp_like"/>
    <property type="match status" value="1"/>
</dbReference>
<evidence type="ECO:0000256" key="3">
    <source>
        <dbReference type="ARBA" id="ARBA00012030"/>
    </source>
</evidence>
<organism evidence="13">
    <name type="scientific">Acididesulfobacillus acetoxydans</name>
    <dbReference type="NCBI Taxonomy" id="1561005"/>
    <lineage>
        <taxon>Bacteria</taxon>
        <taxon>Bacillati</taxon>
        <taxon>Bacillota</taxon>
        <taxon>Clostridia</taxon>
        <taxon>Eubacteriales</taxon>
        <taxon>Peptococcaceae</taxon>
        <taxon>Acididesulfobacillus</taxon>
    </lineage>
</organism>
<dbReference type="EC" id="3.2.2.27" evidence="3"/>
<dbReference type="GO" id="GO:0006281">
    <property type="term" value="P:DNA repair"/>
    <property type="evidence" value="ECO:0007669"/>
    <property type="project" value="UniProtKB-KW"/>
</dbReference>